<feature type="domain" description="Alpha/beta hydrolase fold-3" evidence="3">
    <location>
        <begin position="77"/>
        <end position="282"/>
    </location>
</feature>
<dbReference type="Pfam" id="PF07859">
    <property type="entry name" value="Abhydrolase_3"/>
    <property type="match status" value="1"/>
</dbReference>
<evidence type="ECO:0000313" key="4">
    <source>
        <dbReference type="EMBL" id="SUZ62456.1"/>
    </source>
</evidence>
<dbReference type="InterPro" id="IPR029058">
    <property type="entry name" value="AB_hydrolase_fold"/>
</dbReference>
<dbReference type="PANTHER" id="PTHR48081">
    <property type="entry name" value="AB HYDROLASE SUPERFAMILY PROTEIN C4A8.06C"/>
    <property type="match status" value="1"/>
</dbReference>
<dbReference type="FunFam" id="3.40.50.1820:FF:000089">
    <property type="entry name" value="Alpha/beta hydrolase"/>
    <property type="match status" value="1"/>
</dbReference>
<dbReference type="Gene3D" id="3.40.50.1820">
    <property type="entry name" value="alpha/beta hydrolase"/>
    <property type="match status" value="1"/>
</dbReference>
<dbReference type="SUPFAM" id="SSF53474">
    <property type="entry name" value="alpha/beta-Hydrolases"/>
    <property type="match status" value="1"/>
</dbReference>
<gene>
    <name evidence="4" type="ORF">METZ01_LOCUS15310</name>
</gene>
<accession>A0A381P6A6</accession>
<evidence type="ECO:0000259" key="3">
    <source>
        <dbReference type="Pfam" id="PF07859"/>
    </source>
</evidence>
<proteinExistence type="predicted"/>
<keyword evidence="1" id="KW-0378">Hydrolase</keyword>
<dbReference type="EMBL" id="UINC01000871">
    <property type="protein sequence ID" value="SUZ62456.1"/>
    <property type="molecule type" value="Genomic_DNA"/>
</dbReference>
<feature type="region of interest" description="Disordered" evidence="2">
    <location>
        <begin position="19"/>
        <end position="53"/>
    </location>
</feature>
<dbReference type="GO" id="GO:0016787">
    <property type="term" value="F:hydrolase activity"/>
    <property type="evidence" value="ECO:0007669"/>
    <property type="project" value="UniProtKB-KW"/>
</dbReference>
<evidence type="ECO:0000256" key="2">
    <source>
        <dbReference type="SAM" id="MobiDB-lite"/>
    </source>
</evidence>
<protein>
    <recommendedName>
        <fullName evidence="3">Alpha/beta hydrolase fold-3 domain-containing protein</fullName>
    </recommendedName>
</protein>
<dbReference type="AlphaFoldDB" id="A0A381P6A6"/>
<dbReference type="PANTHER" id="PTHR48081:SF8">
    <property type="entry name" value="ALPHA_BETA HYDROLASE FOLD-3 DOMAIN-CONTAINING PROTEIN-RELATED"/>
    <property type="match status" value="1"/>
</dbReference>
<evidence type="ECO:0000256" key="1">
    <source>
        <dbReference type="ARBA" id="ARBA00022801"/>
    </source>
</evidence>
<dbReference type="InterPro" id="IPR013094">
    <property type="entry name" value="AB_hydrolase_3"/>
</dbReference>
<dbReference type="InterPro" id="IPR050300">
    <property type="entry name" value="GDXG_lipolytic_enzyme"/>
</dbReference>
<reference evidence="4" key="1">
    <citation type="submission" date="2018-05" db="EMBL/GenBank/DDBJ databases">
        <authorList>
            <person name="Lanie J.A."/>
            <person name="Ng W.-L."/>
            <person name="Kazmierczak K.M."/>
            <person name="Andrzejewski T.M."/>
            <person name="Davidsen T.M."/>
            <person name="Wayne K.J."/>
            <person name="Tettelin H."/>
            <person name="Glass J.I."/>
            <person name="Rusch D."/>
            <person name="Podicherti R."/>
            <person name="Tsui H.-C.T."/>
            <person name="Winkler M.E."/>
        </authorList>
    </citation>
    <scope>NUCLEOTIDE SEQUENCE</scope>
</reference>
<organism evidence="4">
    <name type="scientific">marine metagenome</name>
    <dbReference type="NCBI Taxonomy" id="408172"/>
    <lineage>
        <taxon>unclassified sequences</taxon>
        <taxon>metagenomes</taxon>
        <taxon>ecological metagenomes</taxon>
    </lineage>
</organism>
<name>A0A381P6A6_9ZZZZ</name>
<sequence length="316" mass="33308">MPLDPQIKQVMEDTAALGLPAPYTVSPEEARANAKKRPRTPGPEVAKVKDRSIPSPDGDIPVRIYTPEGNGPFPILAWYHGGGWVVGDLESADATARELCVGGKCVVVSVDYRLAPDTKFPGPANDCWAATTWAVENAVSINGDASRLAVGGDSAGGNIAAAMCLMAADRGGPEIALQLLIYPVTDVDFTTVSYGDNAEGYGLTKVTMEWYWDHYLESMADASNPYAAPLQAESLAGQPPALVITAEYDPLRDEGEAYAKRLNGAGVATTATRYDGVIHGFFNMNAVVDKSQQAVDEASAALRNAFARSGAPSAAD</sequence>